<comment type="subcellular location">
    <subcellularLocation>
        <location evidence="1">Cell membrane</location>
        <topology evidence="1">Multi-pass membrane protein</topology>
    </subcellularLocation>
</comment>
<dbReference type="EMBL" id="MAYW01000018">
    <property type="protein sequence ID" value="ODS33828.1"/>
    <property type="molecule type" value="Genomic_DNA"/>
</dbReference>
<keyword evidence="5 7" id="KW-0472">Membrane</keyword>
<dbReference type="Pfam" id="PF02687">
    <property type="entry name" value="FtsX"/>
    <property type="match status" value="2"/>
</dbReference>
<evidence type="ECO:0000256" key="5">
    <source>
        <dbReference type="ARBA" id="ARBA00023136"/>
    </source>
</evidence>
<dbReference type="GO" id="GO:0005524">
    <property type="term" value="F:ATP binding"/>
    <property type="evidence" value="ECO:0007669"/>
    <property type="project" value="UniProtKB-KW"/>
</dbReference>
<evidence type="ECO:0000259" key="9">
    <source>
        <dbReference type="Pfam" id="PF12704"/>
    </source>
</evidence>
<feature type="domain" description="ABC3 transporter permease C-terminal" evidence="8">
    <location>
        <begin position="253"/>
        <end position="372"/>
    </location>
</feature>
<feature type="domain" description="MacB-like periplasmic core" evidence="9">
    <location>
        <begin position="19"/>
        <end position="177"/>
    </location>
</feature>
<feature type="transmembrane region" description="Helical" evidence="7">
    <location>
        <begin position="480"/>
        <end position="497"/>
    </location>
</feature>
<evidence type="ECO:0000256" key="1">
    <source>
        <dbReference type="ARBA" id="ARBA00004651"/>
    </source>
</evidence>
<comment type="similarity">
    <text evidence="6">Belongs to the ABC-4 integral membrane protein family.</text>
</comment>
<keyword evidence="10" id="KW-0547">Nucleotide-binding</keyword>
<evidence type="ECO:0000256" key="6">
    <source>
        <dbReference type="ARBA" id="ARBA00038076"/>
    </source>
</evidence>
<name>A0A1E3XDZ8_9BACT</name>
<dbReference type="InterPro" id="IPR003838">
    <property type="entry name" value="ABC3_permease_C"/>
</dbReference>
<evidence type="ECO:0000256" key="4">
    <source>
        <dbReference type="ARBA" id="ARBA00022989"/>
    </source>
</evidence>
<feature type="transmembrane region" description="Helical" evidence="7">
    <location>
        <begin position="392"/>
        <end position="415"/>
    </location>
</feature>
<gene>
    <name evidence="10" type="ORF">SCARUB_00989</name>
</gene>
<organism evidence="10 11">
    <name type="scientific">Candidatus Scalindua rubra</name>
    <dbReference type="NCBI Taxonomy" id="1872076"/>
    <lineage>
        <taxon>Bacteria</taxon>
        <taxon>Pseudomonadati</taxon>
        <taxon>Planctomycetota</taxon>
        <taxon>Candidatus Brocadiia</taxon>
        <taxon>Candidatus Brocadiales</taxon>
        <taxon>Candidatus Scalinduaceae</taxon>
        <taxon>Candidatus Scalindua</taxon>
    </lineage>
</organism>
<feature type="domain" description="ABC3 transporter permease C-terminal" evidence="8">
    <location>
        <begin position="713"/>
        <end position="832"/>
    </location>
</feature>
<dbReference type="InterPro" id="IPR050250">
    <property type="entry name" value="Macrolide_Exporter_MacB"/>
</dbReference>
<keyword evidence="3 7" id="KW-0812">Transmembrane</keyword>
<feature type="transmembrane region" description="Helical" evidence="7">
    <location>
        <begin position="803"/>
        <end position="823"/>
    </location>
</feature>
<feature type="transmembrane region" description="Helical" evidence="7">
    <location>
        <begin position="20"/>
        <end position="39"/>
    </location>
</feature>
<evidence type="ECO:0000256" key="3">
    <source>
        <dbReference type="ARBA" id="ARBA00022692"/>
    </source>
</evidence>
<keyword evidence="2" id="KW-1003">Cell membrane</keyword>
<accession>A0A1E3XDZ8</accession>
<feature type="transmembrane region" description="Helical" evidence="7">
    <location>
        <begin position="295"/>
        <end position="320"/>
    </location>
</feature>
<feature type="transmembrane region" description="Helical" evidence="7">
    <location>
        <begin position="255"/>
        <end position="274"/>
    </location>
</feature>
<comment type="caution">
    <text evidence="10">The sequence shown here is derived from an EMBL/GenBank/DDBJ whole genome shotgun (WGS) entry which is preliminary data.</text>
</comment>
<reference evidence="10 11" key="1">
    <citation type="submission" date="2016-07" db="EMBL/GenBank/DDBJ databases">
        <title>Draft genome of Scalindua rubra, obtained from a brine-seawater interface in the Red Sea, sheds light on salt adaptation in anammox bacteria.</title>
        <authorList>
            <person name="Speth D.R."/>
            <person name="Lagkouvardos I."/>
            <person name="Wang Y."/>
            <person name="Qian P.-Y."/>
            <person name="Dutilh B.E."/>
            <person name="Jetten M.S."/>
        </authorList>
    </citation>
    <scope>NUCLEOTIDE SEQUENCE [LARGE SCALE GENOMIC DNA]</scope>
    <source>
        <strain evidence="10">BSI-1</strain>
    </source>
</reference>
<dbReference type="AlphaFoldDB" id="A0A1E3XDZ8"/>
<evidence type="ECO:0000259" key="8">
    <source>
        <dbReference type="Pfam" id="PF02687"/>
    </source>
</evidence>
<keyword evidence="4 7" id="KW-1133">Transmembrane helix</keyword>
<dbReference type="PANTHER" id="PTHR30572:SF4">
    <property type="entry name" value="ABC TRANSPORTER PERMEASE YTRF"/>
    <property type="match status" value="1"/>
</dbReference>
<dbReference type="GO" id="GO:0005886">
    <property type="term" value="C:plasma membrane"/>
    <property type="evidence" value="ECO:0007669"/>
    <property type="project" value="UniProtKB-SubCell"/>
</dbReference>
<sequence>MKAIFLLAYRNLIFKKTRTLCNIIAVTIGIALITAIVTIDVNTVLTEKARWISEYGNPDLVVRPSNSSPITLTETIERLETISDVESITPIFTKLTTIILPDGSERQIELCGIKKKNYEDFRTLIIESSIKDKPLEKNQIWITSRLAWENNLDVGSHIKIGKEDCEVVAITSNIFMGRRNKSRVGFVQFDWGMTLFQEGGCERIFPILWIKAHEDTKALKARLEGKFLVNLPSYALEGSSVEDLAMRNALKVSSIFSLGLGLFIIFHSFTLSVIERMREIGLMHAIGATKKQIGMVLLTEALIIGILGAVCGVFSGLVLAKLMARLHISTIGIADINYYYLPWNQIIFYAILGICSTLLGALYPVFKARKVNTSLVLHPIGTTLVKVEHKKFYTVLFLASTIIMILLYMCMRVFFAEGSYGLFATIFKLIMIVLLFIGALLILPSLVRVTSRLFGKCAVYVFKNVGTLAYKDMSASGDRLVPAILGIVVVFAALFAFKTMTTSLKSEIKEWWEIAIKDKILIETENLPISTRNDIQHIAGVKHVLMITSKVNMPFLIKGIDMSSLTTDINIPEKEKEILKRFTRGEGIILTTSLASRQNKKAGEFIELSTVSRNKKIEIIGVSDRYGYFTSERAYALLNPEHMQEFFRLSCDRANEWIIWSGTDTTTRNKTPTSSLLSKIRSDLNLPVTWSMTDERLIYERTTNIDRDFFIFNIIFFCMVILAMIGVLNSLLVNAMEREKEIGLFRVLGMTRMQLQEMFTAIGFIIGINGGIFAVLLALPFSYFAVSGLRDFSGLNLSYTISPFWICTCLALAVFISYVASLYPSYIIARENVAQTLKYE</sequence>
<evidence type="ECO:0000313" key="10">
    <source>
        <dbReference type="EMBL" id="ODS33828.1"/>
    </source>
</evidence>
<protein>
    <submittedName>
        <fullName evidence="10">ABC-type transport system ATP-binding protein</fullName>
    </submittedName>
</protein>
<dbReference type="GO" id="GO:0022857">
    <property type="term" value="F:transmembrane transporter activity"/>
    <property type="evidence" value="ECO:0007669"/>
    <property type="project" value="TreeGrafter"/>
</dbReference>
<evidence type="ECO:0000256" key="2">
    <source>
        <dbReference type="ARBA" id="ARBA00022475"/>
    </source>
</evidence>
<dbReference type="InterPro" id="IPR025857">
    <property type="entry name" value="MacB_PCD"/>
</dbReference>
<dbReference type="Pfam" id="PF12704">
    <property type="entry name" value="MacB_PCD"/>
    <property type="match status" value="1"/>
</dbReference>
<dbReference type="PANTHER" id="PTHR30572">
    <property type="entry name" value="MEMBRANE COMPONENT OF TRANSPORTER-RELATED"/>
    <property type="match status" value="1"/>
</dbReference>
<feature type="transmembrane region" description="Helical" evidence="7">
    <location>
        <begin position="758"/>
        <end position="783"/>
    </location>
</feature>
<evidence type="ECO:0000256" key="7">
    <source>
        <dbReference type="SAM" id="Phobius"/>
    </source>
</evidence>
<dbReference type="Proteomes" id="UP000094056">
    <property type="component" value="Unassembled WGS sequence"/>
</dbReference>
<feature type="transmembrane region" description="Helical" evidence="7">
    <location>
        <begin position="421"/>
        <end position="443"/>
    </location>
</feature>
<evidence type="ECO:0000313" key="11">
    <source>
        <dbReference type="Proteomes" id="UP000094056"/>
    </source>
</evidence>
<feature type="transmembrane region" description="Helical" evidence="7">
    <location>
        <begin position="346"/>
        <end position="366"/>
    </location>
</feature>
<keyword evidence="10" id="KW-0067">ATP-binding</keyword>
<proteinExistence type="inferred from homology"/>
<feature type="transmembrane region" description="Helical" evidence="7">
    <location>
        <begin position="710"/>
        <end position="737"/>
    </location>
</feature>